<sequence>MKKYVLPEGGSPGTVRQKDLENLHRVGASRSNAEIVLFRAGKRIARVPYSDRLANRLNAEIPEVQVTKRERGEVTREILGRPERPKALHWGELPVKQALQWKVKKIKGIKREELVNWMINDLAKDERRRWFGETDYVEYIIDEMEEDHNLFIGDGEVYPGTDLSLGDESPYDIEPGPYPVIKLMRDLAERRGRVAIATLDEKIRDKGWARYRKGIENLAERAVRVGILNEVEEDTYEAGREV</sequence>
<evidence type="ECO:0000313" key="1">
    <source>
        <dbReference type="EMBL" id="KXA96127.1"/>
    </source>
</evidence>
<evidence type="ECO:0000313" key="2">
    <source>
        <dbReference type="Proteomes" id="UP000070414"/>
    </source>
</evidence>
<accession>A0A133UPS3</accession>
<keyword evidence="2" id="KW-1185">Reference proteome</keyword>
<proteinExistence type="predicted"/>
<gene>
    <name evidence="1" type="ORF">AKJ38_03870</name>
</gene>
<name>A0A133UPS3_9EURY</name>
<dbReference type="AlphaFoldDB" id="A0A133UPS3"/>
<reference evidence="1 2" key="1">
    <citation type="journal article" date="2016" name="Sci. Rep.">
        <title>Metabolic traits of an uncultured archaeal lineage -MSBL1- from brine pools of the Red Sea.</title>
        <authorList>
            <person name="Mwirichia R."/>
            <person name="Alam I."/>
            <person name="Rashid M."/>
            <person name="Vinu M."/>
            <person name="Ba-Alawi W."/>
            <person name="Anthony Kamau A."/>
            <person name="Kamanda Ngugi D."/>
            <person name="Goker M."/>
            <person name="Klenk H.P."/>
            <person name="Bajic V."/>
            <person name="Stingl U."/>
        </authorList>
    </citation>
    <scope>NUCLEOTIDE SEQUENCE [LARGE SCALE GENOMIC DNA]</scope>
    <source>
        <strain evidence="1">SCGC-AAA259I14</strain>
    </source>
</reference>
<comment type="caution">
    <text evidence="1">The sequence shown here is derived from an EMBL/GenBank/DDBJ whole genome shotgun (WGS) entry which is preliminary data.</text>
</comment>
<organism evidence="1 2">
    <name type="scientific">candidate division MSBL1 archaeon SCGC-AAA259I14</name>
    <dbReference type="NCBI Taxonomy" id="1698268"/>
    <lineage>
        <taxon>Archaea</taxon>
        <taxon>Methanobacteriati</taxon>
        <taxon>Methanobacteriota</taxon>
        <taxon>candidate division MSBL1</taxon>
    </lineage>
</organism>
<protein>
    <submittedName>
        <fullName evidence="1">Uncharacterized protein</fullName>
    </submittedName>
</protein>
<dbReference type="EMBL" id="LHXS01000088">
    <property type="protein sequence ID" value="KXA96127.1"/>
    <property type="molecule type" value="Genomic_DNA"/>
</dbReference>
<dbReference type="Proteomes" id="UP000070414">
    <property type="component" value="Unassembled WGS sequence"/>
</dbReference>